<gene>
    <name evidence="1" type="ORF">BDW02DRAFT_78426</name>
</gene>
<sequence length="268" mass="31366">MQPPDPFIALANGRCPLLSLPRELRDMIYAYVVEKRGEVRMHKNSCKTWKALVYCESKKQWVEVDRLQDVCKQLRTETEERGVRFDQVAFERGTLSTGTDSLERFIRDDSRRARLLREPTLQIHSYIRKIVGYHNVSCEAIVLDYFSQLYSIAGFCDRNPQVVVIVRFHCPNEDPWTWLALHYAYRSLLRGPPLEIPDLVRPYLQQCFPLGQLPELSGRRSIPLNHRLTLTNTFGWQREDFRTPDSPESKDEVDEMMVVARKMFSEGV</sequence>
<dbReference type="Proteomes" id="UP000800040">
    <property type="component" value="Unassembled WGS sequence"/>
</dbReference>
<dbReference type="AlphaFoldDB" id="A0A6A5K8H1"/>
<dbReference type="OrthoDB" id="3800235at2759"/>
<dbReference type="EMBL" id="ML975379">
    <property type="protein sequence ID" value="KAF1830942.1"/>
    <property type="molecule type" value="Genomic_DNA"/>
</dbReference>
<evidence type="ECO:0000313" key="2">
    <source>
        <dbReference type="Proteomes" id="UP000800040"/>
    </source>
</evidence>
<keyword evidence="2" id="KW-1185">Reference proteome</keyword>
<evidence type="ECO:0000313" key="1">
    <source>
        <dbReference type="EMBL" id="KAF1830942.1"/>
    </source>
</evidence>
<protein>
    <recommendedName>
        <fullName evidence="3">F-box domain-containing protein</fullName>
    </recommendedName>
</protein>
<proteinExistence type="predicted"/>
<name>A0A6A5K8H1_9PLEO</name>
<organism evidence="1 2">
    <name type="scientific">Decorospora gaudefroyi</name>
    <dbReference type="NCBI Taxonomy" id="184978"/>
    <lineage>
        <taxon>Eukaryota</taxon>
        <taxon>Fungi</taxon>
        <taxon>Dikarya</taxon>
        <taxon>Ascomycota</taxon>
        <taxon>Pezizomycotina</taxon>
        <taxon>Dothideomycetes</taxon>
        <taxon>Pleosporomycetidae</taxon>
        <taxon>Pleosporales</taxon>
        <taxon>Pleosporineae</taxon>
        <taxon>Pleosporaceae</taxon>
        <taxon>Decorospora</taxon>
    </lineage>
</organism>
<reference evidence="1" key="1">
    <citation type="submission" date="2020-01" db="EMBL/GenBank/DDBJ databases">
        <authorList>
            <consortium name="DOE Joint Genome Institute"/>
            <person name="Haridas S."/>
            <person name="Albert R."/>
            <person name="Binder M."/>
            <person name="Bloem J."/>
            <person name="Labutti K."/>
            <person name="Salamov A."/>
            <person name="Andreopoulos B."/>
            <person name="Baker S.E."/>
            <person name="Barry K."/>
            <person name="Bills G."/>
            <person name="Bluhm B.H."/>
            <person name="Cannon C."/>
            <person name="Castanera R."/>
            <person name="Culley D.E."/>
            <person name="Daum C."/>
            <person name="Ezra D."/>
            <person name="Gonzalez J.B."/>
            <person name="Henrissat B."/>
            <person name="Kuo A."/>
            <person name="Liang C."/>
            <person name="Lipzen A."/>
            <person name="Lutzoni F."/>
            <person name="Magnuson J."/>
            <person name="Mondo S."/>
            <person name="Nolan M."/>
            <person name="Ohm R."/>
            <person name="Pangilinan J."/>
            <person name="Park H.-J."/>
            <person name="Ramirez L."/>
            <person name="Alfaro M."/>
            <person name="Sun H."/>
            <person name="Tritt A."/>
            <person name="Yoshinaga Y."/>
            <person name="Zwiers L.-H."/>
            <person name="Turgeon B.G."/>
            <person name="Goodwin S.B."/>
            <person name="Spatafora J.W."/>
            <person name="Crous P.W."/>
            <person name="Grigoriev I.V."/>
        </authorList>
    </citation>
    <scope>NUCLEOTIDE SEQUENCE</scope>
    <source>
        <strain evidence="1">P77</strain>
    </source>
</reference>
<accession>A0A6A5K8H1</accession>
<evidence type="ECO:0008006" key="3">
    <source>
        <dbReference type="Google" id="ProtNLM"/>
    </source>
</evidence>